<comment type="caution">
    <text evidence="3">The sequence shown here is derived from an EMBL/GenBank/DDBJ whole genome shotgun (WGS) entry which is preliminary data.</text>
</comment>
<proteinExistence type="inferred from homology"/>
<dbReference type="Pfam" id="PF04519">
    <property type="entry name" value="Bactofilin"/>
    <property type="match status" value="1"/>
</dbReference>
<evidence type="ECO:0000256" key="2">
    <source>
        <dbReference type="SAM" id="MobiDB-lite"/>
    </source>
</evidence>
<accession>A0A6N8JJR9</accession>
<comment type="similarity">
    <text evidence="1">Belongs to the bactofilin family.</text>
</comment>
<reference evidence="3 4" key="1">
    <citation type="submission" date="2019-12" db="EMBL/GenBank/DDBJ databases">
        <title>The draft genomic sequence of strain Chitinophaga oryziterrae JCM 16595.</title>
        <authorList>
            <person name="Zhang X."/>
        </authorList>
    </citation>
    <scope>NUCLEOTIDE SEQUENCE [LARGE SCALE GENOMIC DNA]</scope>
    <source>
        <strain evidence="3 4">JCM 16595</strain>
    </source>
</reference>
<keyword evidence="4" id="KW-1185">Reference proteome</keyword>
<protein>
    <recommendedName>
        <fullName evidence="5">Polymer-forming cytoskeletal protein</fullName>
    </recommendedName>
</protein>
<dbReference type="AlphaFoldDB" id="A0A6N8JJR9"/>
<organism evidence="3 4">
    <name type="scientific">Chitinophaga oryziterrae</name>
    <dbReference type="NCBI Taxonomy" id="1031224"/>
    <lineage>
        <taxon>Bacteria</taxon>
        <taxon>Pseudomonadati</taxon>
        <taxon>Bacteroidota</taxon>
        <taxon>Chitinophagia</taxon>
        <taxon>Chitinophagales</taxon>
        <taxon>Chitinophagaceae</taxon>
        <taxon>Chitinophaga</taxon>
    </lineage>
</organism>
<evidence type="ECO:0008006" key="5">
    <source>
        <dbReference type="Google" id="ProtNLM"/>
    </source>
</evidence>
<evidence type="ECO:0000256" key="1">
    <source>
        <dbReference type="ARBA" id="ARBA00044755"/>
    </source>
</evidence>
<dbReference type="PANTHER" id="PTHR35024:SF4">
    <property type="entry name" value="POLYMER-FORMING CYTOSKELETAL PROTEIN"/>
    <property type="match status" value="1"/>
</dbReference>
<gene>
    <name evidence="3" type="ORF">GO495_28145</name>
</gene>
<evidence type="ECO:0000313" key="4">
    <source>
        <dbReference type="Proteomes" id="UP000468388"/>
    </source>
</evidence>
<feature type="region of interest" description="Disordered" evidence="2">
    <location>
        <begin position="141"/>
        <end position="171"/>
    </location>
</feature>
<dbReference type="InterPro" id="IPR007607">
    <property type="entry name" value="BacA/B"/>
</dbReference>
<evidence type="ECO:0000313" key="3">
    <source>
        <dbReference type="EMBL" id="MVT44498.1"/>
    </source>
</evidence>
<dbReference type="EMBL" id="WRXO01000011">
    <property type="protein sequence ID" value="MVT44498.1"/>
    <property type="molecule type" value="Genomic_DNA"/>
</dbReference>
<dbReference type="PANTHER" id="PTHR35024">
    <property type="entry name" value="HYPOTHETICAL CYTOSOLIC PROTEIN"/>
    <property type="match status" value="1"/>
</dbReference>
<dbReference type="Proteomes" id="UP000468388">
    <property type="component" value="Unassembled WGS sequence"/>
</dbReference>
<sequence length="171" mass="18702">MPPLLSLFLKKEPHLLAQIYDVSAIIEIFRKAFRKGMFLIPEQVSVQGTIESPLPGRVDGNVRGDVNTTGMLIIGKTGNIRGNIHATDLIAYGRVFGDIFVSNKAVISNKAYIKGDITALILEVEEEAVIEGAIRKNVADPETIIPLDPESEADNNPAPATDEDEKTTTWF</sequence>
<name>A0A6N8JJR9_9BACT</name>